<accession>A0A4Q7MQF0</accession>
<gene>
    <name evidence="1" type="ORF">EV199_4783</name>
</gene>
<evidence type="ECO:0000313" key="1">
    <source>
        <dbReference type="EMBL" id="RZS68959.1"/>
    </source>
</evidence>
<proteinExistence type="predicted"/>
<protein>
    <submittedName>
        <fullName evidence="1">Uncharacterized protein</fullName>
    </submittedName>
</protein>
<organism evidence="1 2">
    <name type="scientific">Pseudobacter ginsenosidimutans</name>
    <dbReference type="NCBI Taxonomy" id="661488"/>
    <lineage>
        <taxon>Bacteria</taxon>
        <taxon>Pseudomonadati</taxon>
        <taxon>Bacteroidota</taxon>
        <taxon>Chitinophagia</taxon>
        <taxon>Chitinophagales</taxon>
        <taxon>Chitinophagaceae</taxon>
        <taxon>Pseudobacter</taxon>
    </lineage>
</organism>
<dbReference type="EMBL" id="SGXA01000003">
    <property type="protein sequence ID" value="RZS68959.1"/>
    <property type="molecule type" value="Genomic_DNA"/>
</dbReference>
<reference evidence="1 2" key="1">
    <citation type="submission" date="2019-02" db="EMBL/GenBank/DDBJ databases">
        <title>Genomic Encyclopedia of Type Strains, Phase IV (KMG-IV): sequencing the most valuable type-strain genomes for metagenomic binning, comparative biology and taxonomic classification.</title>
        <authorList>
            <person name="Goeker M."/>
        </authorList>
    </citation>
    <scope>NUCLEOTIDE SEQUENCE [LARGE SCALE GENOMIC DNA]</scope>
    <source>
        <strain evidence="1 2">DSM 18116</strain>
    </source>
</reference>
<evidence type="ECO:0000313" key="2">
    <source>
        <dbReference type="Proteomes" id="UP000293874"/>
    </source>
</evidence>
<dbReference type="AlphaFoldDB" id="A0A4Q7MQF0"/>
<keyword evidence="2" id="KW-1185">Reference proteome</keyword>
<dbReference type="Proteomes" id="UP000293874">
    <property type="component" value="Unassembled WGS sequence"/>
</dbReference>
<comment type="caution">
    <text evidence="1">The sequence shown here is derived from an EMBL/GenBank/DDBJ whole genome shotgun (WGS) entry which is preliminary data.</text>
</comment>
<name>A0A4Q7MQF0_9BACT</name>
<sequence>MLSHLWPAVGQLIYSLLDCLFITQTLQNYAKCLDLHAGNLLEVSARHQISVSNETNCILSNGWNHVCCCECRFATDQFFG</sequence>